<dbReference type="AlphaFoldDB" id="A0A7W5FMP9"/>
<dbReference type="GO" id="GO:0003677">
    <property type="term" value="F:DNA binding"/>
    <property type="evidence" value="ECO:0007669"/>
    <property type="project" value="UniProtKB-KW"/>
</dbReference>
<evidence type="ECO:0000313" key="8">
    <source>
        <dbReference type="Proteomes" id="UP000570361"/>
    </source>
</evidence>
<dbReference type="GO" id="GO:0005524">
    <property type="term" value="F:ATP binding"/>
    <property type="evidence" value="ECO:0007669"/>
    <property type="project" value="UniProtKB-KW"/>
</dbReference>
<evidence type="ECO:0000313" key="7">
    <source>
        <dbReference type="EMBL" id="MBB3110501.1"/>
    </source>
</evidence>
<dbReference type="SMART" id="SM00490">
    <property type="entry name" value="HELICc"/>
    <property type="match status" value="1"/>
</dbReference>
<feature type="domain" description="Helicase C-terminal" evidence="6">
    <location>
        <begin position="599"/>
        <end position="751"/>
    </location>
</feature>
<evidence type="ECO:0000256" key="1">
    <source>
        <dbReference type="ARBA" id="ARBA00022741"/>
    </source>
</evidence>
<evidence type="ECO:0000259" key="5">
    <source>
        <dbReference type="PROSITE" id="PS51192"/>
    </source>
</evidence>
<organism evidence="7 8">
    <name type="scientific">Paenibacillus phyllosphaerae</name>
    <dbReference type="NCBI Taxonomy" id="274593"/>
    <lineage>
        <taxon>Bacteria</taxon>
        <taxon>Bacillati</taxon>
        <taxon>Bacillota</taxon>
        <taxon>Bacilli</taxon>
        <taxon>Bacillales</taxon>
        <taxon>Paenibacillaceae</taxon>
        <taxon>Paenibacillus</taxon>
    </lineage>
</organism>
<dbReference type="EMBL" id="JACHXK010000005">
    <property type="protein sequence ID" value="MBB3110501.1"/>
    <property type="molecule type" value="Genomic_DNA"/>
</dbReference>
<dbReference type="SMART" id="SM00487">
    <property type="entry name" value="DEXDc"/>
    <property type="match status" value="1"/>
</dbReference>
<dbReference type="PROSITE" id="PS51194">
    <property type="entry name" value="HELICASE_CTER"/>
    <property type="match status" value="1"/>
</dbReference>
<dbReference type="Pfam" id="PF00271">
    <property type="entry name" value="Helicase_C"/>
    <property type="match status" value="1"/>
</dbReference>
<dbReference type="PANTHER" id="PTHR30580">
    <property type="entry name" value="PRIMOSOMAL PROTEIN N"/>
    <property type="match status" value="1"/>
</dbReference>
<dbReference type="Gene3D" id="3.40.50.300">
    <property type="entry name" value="P-loop containing nucleotide triphosphate hydrolases"/>
    <property type="match status" value="2"/>
</dbReference>
<feature type="region of interest" description="Disordered" evidence="4">
    <location>
        <begin position="372"/>
        <end position="416"/>
    </location>
</feature>
<dbReference type="InterPro" id="IPR001650">
    <property type="entry name" value="Helicase_C-like"/>
</dbReference>
<dbReference type="GO" id="GO:0006270">
    <property type="term" value="P:DNA replication initiation"/>
    <property type="evidence" value="ECO:0007669"/>
    <property type="project" value="TreeGrafter"/>
</dbReference>
<dbReference type="InterPro" id="IPR014001">
    <property type="entry name" value="Helicase_ATP-bd"/>
</dbReference>
<dbReference type="SUPFAM" id="SSF52540">
    <property type="entry name" value="P-loop containing nucleoside triphosphate hydrolases"/>
    <property type="match status" value="1"/>
</dbReference>
<name>A0A7W5FMP9_9BACL</name>
<dbReference type="InterPro" id="IPR011545">
    <property type="entry name" value="DEAD/DEAH_box_helicase_dom"/>
</dbReference>
<proteinExistence type="predicted"/>
<gene>
    <name evidence="7" type="ORF">FHS18_002568</name>
</gene>
<dbReference type="GO" id="GO:0006302">
    <property type="term" value="P:double-strand break repair"/>
    <property type="evidence" value="ECO:0007669"/>
    <property type="project" value="TreeGrafter"/>
</dbReference>
<dbReference type="Proteomes" id="UP000570361">
    <property type="component" value="Unassembled WGS sequence"/>
</dbReference>
<accession>A0A7W5FMP9</accession>
<dbReference type="PROSITE" id="PS51192">
    <property type="entry name" value="HELICASE_ATP_BIND_1"/>
    <property type="match status" value="1"/>
</dbReference>
<dbReference type="GO" id="GO:0043138">
    <property type="term" value="F:3'-5' DNA helicase activity"/>
    <property type="evidence" value="ECO:0007669"/>
    <property type="project" value="TreeGrafter"/>
</dbReference>
<evidence type="ECO:0000256" key="4">
    <source>
        <dbReference type="SAM" id="MobiDB-lite"/>
    </source>
</evidence>
<evidence type="ECO:0000259" key="6">
    <source>
        <dbReference type="PROSITE" id="PS51194"/>
    </source>
</evidence>
<protein>
    <submittedName>
        <fullName evidence="7">Competence protein ComFA</fullName>
    </submittedName>
</protein>
<feature type="domain" description="Helicase ATP-binding" evidence="5">
    <location>
        <begin position="414"/>
        <end position="566"/>
    </location>
</feature>
<comment type="caution">
    <text evidence="7">The sequence shown here is derived from an EMBL/GenBank/DDBJ whole genome shotgun (WGS) entry which is preliminary data.</text>
</comment>
<dbReference type="PANTHER" id="PTHR30580:SF1">
    <property type="entry name" value="COMF OPERON PROTEIN 1"/>
    <property type="match status" value="1"/>
</dbReference>
<dbReference type="RefSeq" id="WP_246427624.1">
    <property type="nucleotide sequence ID" value="NZ_JACHXK010000005.1"/>
</dbReference>
<dbReference type="Pfam" id="PF00270">
    <property type="entry name" value="DEAD"/>
    <property type="match status" value="1"/>
</dbReference>
<evidence type="ECO:0000256" key="2">
    <source>
        <dbReference type="ARBA" id="ARBA00022840"/>
    </source>
</evidence>
<keyword evidence="8" id="KW-1185">Reference proteome</keyword>
<keyword evidence="2" id="KW-0067">ATP-binding</keyword>
<keyword evidence="1" id="KW-0547">Nucleotide-binding</keyword>
<reference evidence="7 8" key="1">
    <citation type="submission" date="2020-08" db="EMBL/GenBank/DDBJ databases">
        <title>Genomic Encyclopedia of Type Strains, Phase III (KMG-III): the genomes of soil and plant-associated and newly described type strains.</title>
        <authorList>
            <person name="Whitman W."/>
        </authorList>
    </citation>
    <scope>NUCLEOTIDE SEQUENCE [LARGE SCALE GENOMIC DNA]</scope>
    <source>
        <strain evidence="7 8">CECT 5862</strain>
    </source>
</reference>
<sequence length="761" mass="83492">MLAYVYVVVEENVTRSGWTIAPEIDLAWWLDDTFRKATVHAAGQERASMGQPSAGRFVLMWDEPLPLDEAIEAAASLVQGNDRLKSEEIAGKLAASVQAKKLKQTDSERNGRGLGKLIGTARGAAVPMVFGNPSVQRLGTGQAVAWYGEASREAESCLLDGRHKGKSIDWRKYAPAQSYEQAVRLVNRACMIAVKLQGRGLLEGEAAAMLGEPDLATVLEALQLAALLGQLRLDRAVAPAPQPTGRWFSPTGRRGKARALRCERCGSGEPQLLRTACAACGRAACAYCEACLTMGRTRQCGLLILGMPQQLPVATHGAVATSASMAATLAPWKLSPAQAAAAEAALRFIAGERPQTRPPAWARLLPLRRSPAPRGTASVVPAQGRSSTTDAAPRWLRLPSLPPSERSDHRQPLRTSPTPPLRFLLWAVTGAGKTEMIFPLIAAALASGGRALIATPRRDVVLELDPRIRRAFPNETVVTLYGGSEQRWESGGITISTTHQLLRFREAFELVVIDEIDAFPYHNDEMLSFAAERVCKQGGVTVLLSATPPAQLRSEAKRGQLPYVQVPVRFHRHPLPVPRLLNCMPVKQLIQRRKAPLHLIRALRESIDRGAQLFVFVQQIKHVDPLVEQLRRAFPRITVEGTSSKDEARTEKVRRFRSCEIRLLVTTTILERGVTVPRSDVFILDADGRLFDDASLIQMAGRAGRSKDDPAGRVYFCSPSRNQAQQSAVRQIKAMNRLAGKRGYLMERTDRSTRFRRQGGH</sequence>
<keyword evidence="3" id="KW-0238">DNA-binding</keyword>
<evidence type="ECO:0000256" key="3">
    <source>
        <dbReference type="ARBA" id="ARBA00023125"/>
    </source>
</evidence>
<dbReference type="InterPro" id="IPR027417">
    <property type="entry name" value="P-loop_NTPase"/>
</dbReference>
<dbReference type="GO" id="GO:0006310">
    <property type="term" value="P:DNA recombination"/>
    <property type="evidence" value="ECO:0007669"/>
    <property type="project" value="TreeGrafter"/>
</dbReference>